<evidence type="ECO:0000313" key="11">
    <source>
        <dbReference type="EMBL" id="ESO92418.1"/>
    </source>
</evidence>
<dbReference type="InterPro" id="IPR015797">
    <property type="entry name" value="NUDIX_hydrolase-like_dom_sf"/>
</dbReference>
<dbReference type="GO" id="GO:0046872">
    <property type="term" value="F:metal ion binding"/>
    <property type="evidence" value="ECO:0007669"/>
    <property type="project" value="UniProtKB-KW"/>
</dbReference>
<dbReference type="EMBL" id="KB202094">
    <property type="protein sequence ID" value="ESO92418.1"/>
    <property type="molecule type" value="Genomic_DNA"/>
</dbReference>
<dbReference type="GO" id="GO:0034431">
    <property type="term" value="F:bis(5'-adenosyl)-hexaphosphatase activity"/>
    <property type="evidence" value="ECO:0007669"/>
    <property type="project" value="TreeGrafter"/>
</dbReference>
<dbReference type="PANTHER" id="PTHR12629">
    <property type="entry name" value="DIPHOSPHOINOSITOL POLYPHOSPHATE PHOSPHOHYDROLASE"/>
    <property type="match status" value="1"/>
</dbReference>
<dbReference type="PANTHER" id="PTHR12629:SF0">
    <property type="entry name" value="DIPHOSPHOINOSITOL-POLYPHOSPHATE DIPHOSPHATASE"/>
    <property type="match status" value="1"/>
</dbReference>
<dbReference type="STRING" id="225164.V3ZM39"/>
<name>V3ZM39_LOTGI</name>
<dbReference type="InterPro" id="IPR047198">
    <property type="entry name" value="DDP-like_NUDIX"/>
</dbReference>
<gene>
    <name evidence="11" type="ORF">LOTGIDRAFT_121057</name>
</gene>
<keyword evidence="12" id="KW-1185">Reference proteome</keyword>
<comment type="catalytic activity">
    <reaction evidence="9">
        <text>diphospho-myo-inositol polyphosphate + H2O = myo-inositol polyphosphate + phosphate.</text>
        <dbReference type="EC" id="3.6.1.52"/>
    </reaction>
</comment>
<evidence type="ECO:0000313" key="12">
    <source>
        <dbReference type="Proteomes" id="UP000030746"/>
    </source>
</evidence>
<dbReference type="CDD" id="cd04666">
    <property type="entry name" value="NUDIX_DIPP2_like_Nudt4"/>
    <property type="match status" value="1"/>
</dbReference>
<dbReference type="GO" id="GO:0008486">
    <property type="term" value="F:diphosphoinositol-polyphosphate diphosphatase activity"/>
    <property type="evidence" value="ECO:0007669"/>
    <property type="project" value="UniProtKB-EC"/>
</dbReference>
<keyword evidence="8" id="KW-0460">Magnesium</keyword>
<dbReference type="CTD" id="20231925"/>
<reference evidence="11 12" key="1">
    <citation type="journal article" date="2013" name="Nature">
        <title>Insights into bilaterian evolution from three spiralian genomes.</title>
        <authorList>
            <person name="Simakov O."/>
            <person name="Marletaz F."/>
            <person name="Cho S.J."/>
            <person name="Edsinger-Gonzales E."/>
            <person name="Havlak P."/>
            <person name="Hellsten U."/>
            <person name="Kuo D.H."/>
            <person name="Larsson T."/>
            <person name="Lv J."/>
            <person name="Arendt D."/>
            <person name="Savage R."/>
            <person name="Osoegawa K."/>
            <person name="de Jong P."/>
            <person name="Grimwood J."/>
            <person name="Chapman J.A."/>
            <person name="Shapiro H."/>
            <person name="Aerts A."/>
            <person name="Otillar R.P."/>
            <person name="Terry A.Y."/>
            <person name="Boore J.L."/>
            <person name="Grigoriev I.V."/>
            <person name="Lindberg D.R."/>
            <person name="Seaver E.C."/>
            <person name="Weisblat D.A."/>
            <person name="Putnam N.H."/>
            <person name="Rokhsar D.S."/>
        </authorList>
    </citation>
    <scope>NUCLEOTIDE SEQUENCE [LARGE SCALE GENOMIC DNA]</scope>
</reference>
<dbReference type="PROSITE" id="PS51462">
    <property type="entry name" value="NUDIX"/>
    <property type="match status" value="1"/>
</dbReference>
<keyword evidence="6" id="KW-0479">Metal-binding</keyword>
<dbReference type="FunFam" id="3.90.79.10:FF:000002">
    <property type="entry name" value="diphosphoinositol polyphosphate phosphohydrolase 1"/>
    <property type="match status" value="1"/>
</dbReference>
<evidence type="ECO:0000256" key="9">
    <source>
        <dbReference type="ARBA" id="ARBA00033994"/>
    </source>
</evidence>
<dbReference type="GO" id="GO:1901907">
    <property type="term" value="P:diadenosine pentaphosphate catabolic process"/>
    <property type="evidence" value="ECO:0007669"/>
    <property type="project" value="TreeGrafter"/>
</dbReference>
<dbReference type="EC" id="3.6.1.52" evidence="4"/>
<evidence type="ECO:0000256" key="1">
    <source>
        <dbReference type="ARBA" id="ARBA00001946"/>
    </source>
</evidence>
<dbReference type="OMA" id="NTCNPTC"/>
<dbReference type="GO" id="GO:1901911">
    <property type="term" value="P:adenosine 5'-(hexahydrogen pentaphosphate) catabolic process"/>
    <property type="evidence" value="ECO:0007669"/>
    <property type="project" value="TreeGrafter"/>
</dbReference>
<dbReference type="SUPFAM" id="SSF55811">
    <property type="entry name" value="Nudix"/>
    <property type="match status" value="1"/>
</dbReference>
<dbReference type="GO" id="GO:0000298">
    <property type="term" value="F:endopolyphosphatase activity"/>
    <property type="evidence" value="ECO:0007669"/>
    <property type="project" value="TreeGrafter"/>
</dbReference>
<evidence type="ECO:0000256" key="7">
    <source>
        <dbReference type="ARBA" id="ARBA00022801"/>
    </source>
</evidence>
<evidence type="ECO:0000256" key="3">
    <source>
        <dbReference type="ARBA" id="ARBA00008266"/>
    </source>
</evidence>
<dbReference type="AlphaFoldDB" id="V3ZM39"/>
<dbReference type="HOGENOM" id="CLU_037162_1_0_1"/>
<dbReference type="GO" id="GO:0005737">
    <property type="term" value="C:cytoplasm"/>
    <property type="evidence" value="ECO:0007669"/>
    <property type="project" value="UniProtKB-SubCell"/>
</dbReference>
<evidence type="ECO:0000256" key="5">
    <source>
        <dbReference type="ARBA" id="ARBA00022490"/>
    </source>
</evidence>
<evidence type="ECO:0000259" key="10">
    <source>
        <dbReference type="PROSITE" id="PS51462"/>
    </source>
</evidence>
<dbReference type="PROSITE" id="PS00893">
    <property type="entry name" value="NUDIX_BOX"/>
    <property type="match status" value="1"/>
</dbReference>
<dbReference type="GeneID" id="20231925"/>
<evidence type="ECO:0000256" key="4">
    <source>
        <dbReference type="ARBA" id="ARBA00012527"/>
    </source>
</evidence>
<comment type="subcellular location">
    <subcellularLocation>
        <location evidence="2">Cytoplasm</location>
    </subcellularLocation>
</comment>
<dbReference type="Pfam" id="PF00293">
    <property type="entry name" value="NUDIX"/>
    <property type="match status" value="1"/>
</dbReference>
<dbReference type="InterPro" id="IPR020084">
    <property type="entry name" value="NUDIX_hydrolase_CS"/>
</dbReference>
<keyword evidence="7" id="KW-0378">Hydrolase</keyword>
<protein>
    <recommendedName>
        <fullName evidence="4">diphosphoinositol-polyphosphate diphosphatase</fullName>
        <ecNumber evidence="4">3.6.1.52</ecNumber>
    </recommendedName>
</protein>
<organism evidence="11 12">
    <name type="scientific">Lottia gigantea</name>
    <name type="common">Giant owl limpet</name>
    <dbReference type="NCBI Taxonomy" id="225164"/>
    <lineage>
        <taxon>Eukaryota</taxon>
        <taxon>Metazoa</taxon>
        <taxon>Spiralia</taxon>
        <taxon>Lophotrochozoa</taxon>
        <taxon>Mollusca</taxon>
        <taxon>Gastropoda</taxon>
        <taxon>Patellogastropoda</taxon>
        <taxon>Lottioidea</taxon>
        <taxon>Lottiidae</taxon>
        <taxon>Lottia</taxon>
    </lineage>
</organism>
<evidence type="ECO:0000256" key="2">
    <source>
        <dbReference type="ARBA" id="ARBA00004496"/>
    </source>
</evidence>
<keyword evidence="5" id="KW-0963">Cytoplasm</keyword>
<dbReference type="OrthoDB" id="2011998at2759"/>
<accession>V3ZM39</accession>
<dbReference type="Proteomes" id="UP000030746">
    <property type="component" value="Unassembled WGS sequence"/>
</dbReference>
<comment type="cofactor">
    <cofactor evidence="1">
        <name>Mg(2+)</name>
        <dbReference type="ChEBI" id="CHEBI:18420"/>
    </cofactor>
</comment>
<dbReference type="InterPro" id="IPR000086">
    <property type="entry name" value="NUDIX_hydrolase_dom"/>
</dbReference>
<sequence length="162" mass="18744">MSAAVSTSSNNSDDSQRIYVIKERQIRTYYEDGFRKRAACLCFKDKSQTELLLISSNRYKDKWIIPGGGVEPNEDIRITATREVLEEAGALGKIERLLGEVENKDKKTRTTVFTFIVTDLSEEWEDNKNLGRQREWFTIEEAREKLAHSSQVNYLNLLTNPY</sequence>
<evidence type="ECO:0000256" key="6">
    <source>
        <dbReference type="ARBA" id="ARBA00022723"/>
    </source>
</evidence>
<dbReference type="KEGG" id="lgi:LOTGIDRAFT_121057"/>
<comment type="similarity">
    <text evidence="3">Belongs to the Nudix hydrolase family. DIPP subfamily.</text>
</comment>
<evidence type="ECO:0000256" key="8">
    <source>
        <dbReference type="ARBA" id="ARBA00022842"/>
    </source>
</evidence>
<dbReference type="GO" id="GO:0071543">
    <property type="term" value="P:diphosphoinositol polyphosphate metabolic process"/>
    <property type="evidence" value="ECO:0007669"/>
    <property type="project" value="TreeGrafter"/>
</dbReference>
<dbReference type="GO" id="GO:1901909">
    <property type="term" value="P:diadenosine hexaphosphate catabolic process"/>
    <property type="evidence" value="ECO:0007669"/>
    <property type="project" value="TreeGrafter"/>
</dbReference>
<dbReference type="Gene3D" id="3.90.79.10">
    <property type="entry name" value="Nucleoside Triphosphate Pyrophosphohydrolase"/>
    <property type="match status" value="1"/>
</dbReference>
<dbReference type="RefSeq" id="XP_009056973.1">
    <property type="nucleotide sequence ID" value="XM_009058725.1"/>
</dbReference>
<dbReference type="GO" id="GO:0005634">
    <property type="term" value="C:nucleus"/>
    <property type="evidence" value="ECO:0007669"/>
    <property type="project" value="TreeGrafter"/>
</dbReference>
<dbReference type="GO" id="GO:0034432">
    <property type="term" value="F:bis(5'-adenosyl)-pentaphosphatase activity"/>
    <property type="evidence" value="ECO:0007669"/>
    <property type="project" value="TreeGrafter"/>
</dbReference>
<feature type="domain" description="Nudix hydrolase" evidence="10">
    <location>
        <begin position="34"/>
        <end position="159"/>
    </location>
</feature>
<proteinExistence type="inferred from homology"/>